<evidence type="ECO:0000313" key="13">
    <source>
        <dbReference type="EMBL" id="ODS11724.1"/>
    </source>
</evidence>
<dbReference type="EC" id="1.-.-.-" evidence="13"/>
<dbReference type="SUPFAM" id="SSF54292">
    <property type="entry name" value="2Fe-2S ferredoxin-like"/>
    <property type="match status" value="1"/>
</dbReference>
<keyword evidence="3" id="KW-0812">Transmembrane</keyword>
<dbReference type="InterPro" id="IPR036010">
    <property type="entry name" value="2Fe-2S_ferredoxin-like_sf"/>
</dbReference>
<keyword evidence="5" id="KW-0479">Metal-binding</keyword>
<dbReference type="PANTHER" id="PTHR47354">
    <property type="entry name" value="NADH OXIDOREDUCTASE HCR"/>
    <property type="match status" value="1"/>
</dbReference>
<comment type="similarity">
    <text evidence="10">In the N-terminal section; belongs to the FAD-binding oxidoreductase type 6 family.</text>
</comment>
<dbReference type="GO" id="GO:0046872">
    <property type="term" value="F:metal ion binding"/>
    <property type="evidence" value="ECO:0007669"/>
    <property type="project" value="UniProtKB-KW"/>
</dbReference>
<keyword evidence="8" id="KW-0408">Iron</keyword>
<dbReference type="PROSITE" id="PS00197">
    <property type="entry name" value="2FE2S_FER_1"/>
    <property type="match status" value="1"/>
</dbReference>
<dbReference type="Pfam" id="PF00175">
    <property type="entry name" value="NAD_binding_1"/>
    <property type="match status" value="1"/>
</dbReference>
<gene>
    <name evidence="13" type="ORF">VSF3289_01991</name>
</gene>
<feature type="domain" description="2Fe-2S ferredoxin-type" evidence="11">
    <location>
        <begin position="275"/>
        <end position="362"/>
    </location>
</feature>
<dbReference type="CDD" id="cd00207">
    <property type="entry name" value="fer2"/>
    <property type="match status" value="1"/>
</dbReference>
<protein>
    <submittedName>
        <fullName evidence="13">Flavohemoprotein</fullName>
        <ecNumber evidence="13">1.-.-.-</ecNumber>
    </submittedName>
</protein>
<dbReference type="InterPro" id="IPR008333">
    <property type="entry name" value="Cbr1-like_FAD-bd_dom"/>
</dbReference>
<dbReference type="PATRIC" id="fig|45658.8.peg.2001"/>
<dbReference type="OrthoDB" id="9796486at2"/>
<sequence length="362" mass="39439">MYFEWQGSQPVQLRCIDKYVETPDTMSIKLAPLESQLAAFDSIQFDFKPGQFITVGVEVEQKMEYRAYSLSSIAGESHLQLTIKRVEGGKVSNYLLDTLQVGDTLLALPPSGEFNTIDHPPVRINNNKKALLLSAGCGITPVYAMAKQWLAHGADVDVQFLHVAKSAQQTIYFDALESMAATEEQFTLSLLLKDASGTMHPQGRLNKEWLLQLVPDLMQRTVYLCGPSQFMQDTHDNLQALGFDMNNFFQESFTPVSSTAESVRGDQAEDKAEDKAVSVAVEAFGKEVVAQQGAVLADTLEAAGLPLIVACRSGICGSCKCKVTSGSVRSTSLETLSAEEIEQGYVLACSSTIESDLAVQIS</sequence>
<dbReference type="InterPro" id="IPR050415">
    <property type="entry name" value="MRET"/>
</dbReference>
<evidence type="ECO:0000256" key="4">
    <source>
        <dbReference type="ARBA" id="ARBA00022714"/>
    </source>
</evidence>
<evidence type="ECO:0000313" key="14">
    <source>
        <dbReference type="Proteomes" id="UP000095131"/>
    </source>
</evidence>
<dbReference type="InterPro" id="IPR006058">
    <property type="entry name" value="2Fe2S_fd_BS"/>
</dbReference>
<accession>A0A1E3WPN3</accession>
<evidence type="ECO:0000256" key="7">
    <source>
        <dbReference type="ARBA" id="ARBA00023002"/>
    </source>
</evidence>
<dbReference type="PROSITE" id="PS51384">
    <property type="entry name" value="FAD_FR"/>
    <property type="match status" value="1"/>
</dbReference>
<evidence type="ECO:0000256" key="6">
    <source>
        <dbReference type="ARBA" id="ARBA00022827"/>
    </source>
</evidence>
<dbReference type="PANTHER" id="PTHR47354:SF6">
    <property type="entry name" value="NADH OXIDOREDUCTASE HCR"/>
    <property type="match status" value="1"/>
</dbReference>
<feature type="domain" description="FAD-binding FR-type" evidence="12">
    <location>
        <begin position="8"/>
        <end position="117"/>
    </location>
</feature>
<dbReference type="Pfam" id="PF00111">
    <property type="entry name" value="Fer2"/>
    <property type="match status" value="1"/>
</dbReference>
<dbReference type="GO" id="GO:0051537">
    <property type="term" value="F:2 iron, 2 sulfur cluster binding"/>
    <property type="evidence" value="ECO:0007669"/>
    <property type="project" value="UniProtKB-KW"/>
</dbReference>
<comment type="caution">
    <text evidence="13">The sequence shown here is derived from an EMBL/GenBank/DDBJ whole genome shotgun (WGS) entry which is preliminary data.</text>
</comment>
<dbReference type="CDD" id="cd06215">
    <property type="entry name" value="FNR_iron_sulfur_binding_1"/>
    <property type="match status" value="1"/>
</dbReference>
<dbReference type="PROSITE" id="PS51085">
    <property type="entry name" value="2FE2S_FER_2"/>
    <property type="match status" value="1"/>
</dbReference>
<keyword evidence="3" id="KW-0472">Membrane</keyword>
<evidence type="ECO:0000259" key="12">
    <source>
        <dbReference type="PROSITE" id="PS51384"/>
    </source>
</evidence>
<dbReference type="RefSeq" id="WP_069446838.1">
    <property type="nucleotide sequence ID" value="NZ_MDCJ01000002.1"/>
</dbReference>
<comment type="cofactor">
    <cofactor evidence="1">
        <name>FAD</name>
        <dbReference type="ChEBI" id="CHEBI:57692"/>
    </cofactor>
</comment>
<dbReference type="Pfam" id="PF00970">
    <property type="entry name" value="FAD_binding_6"/>
    <property type="match status" value="1"/>
</dbReference>
<dbReference type="Gene3D" id="2.40.30.10">
    <property type="entry name" value="Translation factors"/>
    <property type="match status" value="1"/>
</dbReference>
<dbReference type="InterPro" id="IPR001041">
    <property type="entry name" value="2Fe-2S_ferredoxin-type"/>
</dbReference>
<dbReference type="SUPFAM" id="SSF52343">
    <property type="entry name" value="Ferredoxin reductase-like, C-terminal NADP-linked domain"/>
    <property type="match status" value="1"/>
</dbReference>
<dbReference type="InterPro" id="IPR017927">
    <property type="entry name" value="FAD-bd_FR_type"/>
</dbReference>
<evidence type="ECO:0000256" key="5">
    <source>
        <dbReference type="ARBA" id="ARBA00022723"/>
    </source>
</evidence>
<evidence type="ECO:0000256" key="10">
    <source>
        <dbReference type="ARBA" id="ARBA00061434"/>
    </source>
</evidence>
<name>A0A1E3WPN3_9VIBR</name>
<keyword evidence="2" id="KW-0285">Flavoprotein</keyword>
<keyword evidence="9" id="KW-0411">Iron-sulfur</keyword>
<dbReference type="EMBL" id="MDCJ01000002">
    <property type="protein sequence ID" value="ODS11724.1"/>
    <property type="molecule type" value="Genomic_DNA"/>
</dbReference>
<reference evidence="13 14" key="1">
    <citation type="submission" date="2016-08" db="EMBL/GenBank/DDBJ databases">
        <title>Genome sequencing of Vibrio scophthalmi strain FP3289, an isolated from Paralichthys olivaceus.</title>
        <authorList>
            <person name="Han H.-J."/>
        </authorList>
    </citation>
    <scope>NUCLEOTIDE SEQUENCE [LARGE SCALE GENOMIC DNA]</scope>
    <source>
        <strain evidence="13 14">FP3289</strain>
    </source>
</reference>
<keyword evidence="6" id="KW-0274">FAD</keyword>
<keyword evidence="4" id="KW-0001">2Fe-2S</keyword>
<dbReference type="Proteomes" id="UP000095131">
    <property type="component" value="Unassembled WGS sequence"/>
</dbReference>
<dbReference type="InterPro" id="IPR039261">
    <property type="entry name" value="FNR_nucleotide-bd"/>
</dbReference>
<keyword evidence="7 13" id="KW-0560">Oxidoreductase</keyword>
<evidence type="ECO:0000256" key="3">
    <source>
        <dbReference type="ARBA" id="ARBA00022692"/>
    </source>
</evidence>
<dbReference type="SUPFAM" id="SSF63380">
    <property type="entry name" value="Riboflavin synthase domain-like"/>
    <property type="match status" value="1"/>
</dbReference>
<dbReference type="InterPro" id="IPR012675">
    <property type="entry name" value="Beta-grasp_dom_sf"/>
</dbReference>
<dbReference type="AlphaFoldDB" id="A0A1E3WPN3"/>
<evidence type="ECO:0000259" key="11">
    <source>
        <dbReference type="PROSITE" id="PS51085"/>
    </source>
</evidence>
<evidence type="ECO:0000256" key="1">
    <source>
        <dbReference type="ARBA" id="ARBA00001974"/>
    </source>
</evidence>
<proteinExistence type="inferred from homology"/>
<evidence type="ECO:0000256" key="2">
    <source>
        <dbReference type="ARBA" id="ARBA00022630"/>
    </source>
</evidence>
<organism evidence="13 14">
    <name type="scientific">Vibrio scophthalmi</name>
    <dbReference type="NCBI Taxonomy" id="45658"/>
    <lineage>
        <taxon>Bacteria</taxon>
        <taxon>Pseudomonadati</taxon>
        <taxon>Pseudomonadota</taxon>
        <taxon>Gammaproteobacteria</taxon>
        <taxon>Vibrionales</taxon>
        <taxon>Vibrionaceae</taxon>
        <taxon>Vibrio</taxon>
    </lineage>
</organism>
<dbReference type="Gene3D" id="3.10.20.30">
    <property type="match status" value="1"/>
</dbReference>
<dbReference type="Gene3D" id="3.40.50.80">
    <property type="entry name" value="Nucleotide-binding domain of ferredoxin-NADP reductase (FNR) module"/>
    <property type="match status" value="1"/>
</dbReference>
<dbReference type="InterPro" id="IPR017938">
    <property type="entry name" value="Riboflavin_synthase-like_b-brl"/>
</dbReference>
<evidence type="ECO:0000256" key="8">
    <source>
        <dbReference type="ARBA" id="ARBA00023004"/>
    </source>
</evidence>
<evidence type="ECO:0000256" key="9">
    <source>
        <dbReference type="ARBA" id="ARBA00023014"/>
    </source>
</evidence>
<dbReference type="GO" id="GO:0016491">
    <property type="term" value="F:oxidoreductase activity"/>
    <property type="evidence" value="ECO:0007669"/>
    <property type="project" value="UniProtKB-KW"/>
</dbReference>
<dbReference type="InterPro" id="IPR001433">
    <property type="entry name" value="OxRdtase_FAD/NAD-bd"/>
</dbReference>